<reference evidence="1 2" key="1">
    <citation type="journal article" date="2015" name="Geomicrobiol. J.">
        <title>Caldisalinibacter kiritimatiensis gen. nov., sp. nov., a moderately thermohalophilic thiosulfate-reducing bacterium from a hypersaline microbial mat.</title>
        <authorList>
            <person name="Ben Hania W."/>
            <person name="Joseph M."/>
            <person name="Fiebig A."/>
            <person name="Bunk B."/>
            <person name="Klenk H.-P."/>
            <person name="Fardeau M.-L."/>
            <person name="Spring S."/>
        </authorList>
    </citation>
    <scope>NUCLEOTIDE SEQUENCE [LARGE SCALE GENOMIC DNA]</scope>
    <source>
        <strain evidence="1 2">L21-TH-D2</strain>
    </source>
</reference>
<protein>
    <submittedName>
        <fullName evidence="1">Uncharacterized protein</fullName>
    </submittedName>
</protein>
<dbReference type="RefSeq" id="WP_006315431.1">
    <property type="nucleotide sequence ID" value="NZ_ARZA01000226.1"/>
</dbReference>
<dbReference type="Proteomes" id="UP000013378">
    <property type="component" value="Unassembled WGS sequence"/>
</dbReference>
<name>R1CMJ9_9FIRM</name>
<organism evidence="1 2">
    <name type="scientific">Caldisalinibacter kiritimatiensis</name>
    <dbReference type="NCBI Taxonomy" id="1304284"/>
    <lineage>
        <taxon>Bacteria</taxon>
        <taxon>Bacillati</taxon>
        <taxon>Bacillota</taxon>
        <taxon>Tissierellia</taxon>
        <taxon>Tissierellales</taxon>
        <taxon>Thermohalobacteraceae</taxon>
        <taxon>Caldisalinibacter</taxon>
    </lineage>
</organism>
<dbReference type="EMBL" id="ARZA01000226">
    <property type="protein sequence ID" value="EOC99925.1"/>
    <property type="molecule type" value="Genomic_DNA"/>
</dbReference>
<dbReference type="OrthoDB" id="1953829at2"/>
<keyword evidence="2" id="KW-1185">Reference proteome</keyword>
<comment type="caution">
    <text evidence="1">The sequence shown here is derived from an EMBL/GenBank/DDBJ whole genome shotgun (WGS) entry which is preliminary data.</text>
</comment>
<dbReference type="AlphaFoldDB" id="R1CMJ9"/>
<evidence type="ECO:0000313" key="1">
    <source>
        <dbReference type="EMBL" id="EOC99925.1"/>
    </source>
</evidence>
<accession>R1CMJ9</accession>
<sequence length="112" mass="12729">MDYDSQTTKHMDNLLKTVEGTGWVLCNALNTMVRNNITPAYNVGSNPASLLANNITEIFEVVAECEDDRIVDYFADKIIEFAGNDLQSFMSYMDQNMGDNPLYQRVYEKINS</sequence>
<evidence type="ECO:0000313" key="2">
    <source>
        <dbReference type="Proteomes" id="UP000013378"/>
    </source>
</evidence>
<proteinExistence type="predicted"/>
<gene>
    <name evidence="1" type="ORF">L21TH_2036</name>
</gene>